<proteinExistence type="predicted"/>
<protein>
    <submittedName>
        <fullName evidence="2">Uncharacterized protein</fullName>
    </submittedName>
</protein>
<evidence type="ECO:0000313" key="2">
    <source>
        <dbReference type="EMBL" id="CAB1438811.1"/>
    </source>
</evidence>
<dbReference type="AlphaFoldDB" id="A0A9N7UXH6"/>
<feature type="compositionally biased region" description="Polar residues" evidence="1">
    <location>
        <begin position="26"/>
        <end position="41"/>
    </location>
</feature>
<organism evidence="2 3">
    <name type="scientific">Pleuronectes platessa</name>
    <name type="common">European plaice</name>
    <dbReference type="NCBI Taxonomy" id="8262"/>
    <lineage>
        <taxon>Eukaryota</taxon>
        <taxon>Metazoa</taxon>
        <taxon>Chordata</taxon>
        <taxon>Craniata</taxon>
        <taxon>Vertebrata</taxon>
        <taxon>Euteleostomi</taxon>
        <taxon>Actinopterygii</taxon>
        <taxon>Neopterygii</taxon>
        <taxon>Teleostei</taxon>
        <taxon>Neoteleostei</taxon>
        <taxon>Acanthomorphata</taxon>
        <taxon>Carangaria</taxon>
        <taxon>Pleuronectiformes</taxon>
        <taxon>Pleuronectoidei</taxon>
        <taxon>Pleuronectidae</taxon>
        <taxon>Pleuronectes</taxon>
    </lineage>
</organism>
<keyword evidence="3" id="KW-1185">Reference proteome</keyword>
<sequence length="239" mass="26492">GALAVCFRPDQRPHPPALHLPPSSPYRTQDGNSPNTPCSASLHSTTGSVAVILRIDNALWDLFHFSRRNVSGRWESGENPFVTFLTQKQPPSCSGKARTHRFWRTSFASGLNLDRVSGGREGGRKEEEFRGRAESSVHVMPFTPSLLSWFCKSYLHDLVHHLIASHCQVHSASMEVDGSKLTRHRRDEDRKWDRLRSQGNPKIPSSVNSRIGGGRVCSHGSCGDEGQVGGSPQVACRRM</sequence>
<dbReference type="Proteomes" id="UP001153269">
    <property type="component" value="Unassembled WGS sequence"/>
</dbReference>
<reference evidence="2" key="1">
    <citation type="submission" date="2020-03" db="EMBL/GenBank/DDBJ databases">
        <authorList>
            <person name="Weist P."/>
        </authorList>
    </citation>
    <scope>NUCLEOTIDE SEQUENCE</scope>
</reference>
<gene>
    <name evidence="2" type="ORF">PLEPLA_LOCUS26680</name>
</gene>
<feature type="compositionally biased region" description="Pro residues" evidence="1">
    <location>
        <begin position="14"/>
        <end position="24"/>
    </location>
</feature>
<evidence type="ECO:0000256" key="1">
    <source>
        <dbReference type="SAM" id="MobiDB-lite"/>
    </source>
</evidence>
<accession>A0A9N7UXH6</accession>
<feature type="region of interest" description="Disordered" evidence="1">
    <location>
        <begin position="178"/>
        <end position="210"/>
    </location>
</feature>
<feature type="non-terminal residue" evidence="2">
    <location>
        <position position="1"/>
    </location>
</feature>
<comment type="caution">
    <text evidence="2">The sequence shown here is derived from an EMBL/GenBank/DDBJ whole genome shotgun (WGS) entry which is preliminary data.</text>
</comment>
<evidence type="ECO:0000313" key="3">
    <source>
        <dbReference type="Proteomes" id="UP001153269"/>
    </source>
</evidence>
<dbReference type="EMBL" id="CADEAL010002211">
    <property type="protein sequence ID" value="CAB1438811.1"/>
    <property type="molecule type" value="Genomic_DNA"/>
</dbReference>
<name>A0A9N7UXH6_PLEPL</name>
<feature type="compositionally biased region" description="Polar residues" evidence="1">
    <location>
        <begin position="197"/>
        <end position="209"/>
    </location>
</feature>
<feature type="region of interest" description="Disordered" evidence="1">
    <location>
        <begin position="8"/>
        <end position="41"/>
    </location>
</feature>
<feature type="compositionally biased region" description="Basic and acidic residues" evidence="1">
    <location>
        <begin position="178"/>
        <end position="196"/>
    </location>
</feature>